<dbReference type="Proteomes" id="UP000185984">
    <property type="component" value="Unassembled WGS sequence"/>
</dbReference>
<dbReference type="OrthoDB" id="416727at2"/>
<dbReference type="AlphaFoldDB" id="A0A1U7HW23"/>
<evidence type="ECO:0000256" key="1">
    <source>
        <dbReference type="ARBA" id="ARBA00004141"/>
    </source>
</evidence>
<dbReference type="EMBL" id="MRCC01000005">
    <property type="protein sequence ID" value="OKH27726.1"/>
    <property type="molecule type" value="Genomic_DNA"/>
</dbReference>
<feature type="transmembrane region" description="Helical" evidence="6">
    <location>
        <begin position="98"/>
        <end position="119"/>
    </location>
</feature>
<dbReference type="PANTHER" id="PTHR14136:SF17">
    <property type="entry name" value="BTB_POZ DOMAIN-CONTAINING PROTEIN KCTD9"/>
    <property type="match status" value="1"/>
</dbReference>
<evidence type="ECO:0000256" key="3">
    <source>
        <dbReference type="ARBA" id="ARBA00022989"/>
    </source>
</evidence>
<keyword evidence="9" id="KW-1185">Reference proteome</keyword>
<feature type="domain" description="RDD" evidence="7">
    <location>
        <begin position="26"/>
        <end position="209"/>
    </location>
</feature>
<sequence length="723" mass="78923">MANSTVRRSVNRDRRRAGQEKSKSLPLITRRFAAWTVEVSLIITSAVVPFGLGVYTQARTEGTQPINPVLAIAEDAITTTLALPPSNRPQQVAPLTNWLWTGALVAPIILSSWQLYLLAKTGSTLPKRWFGVRVVTAAGNPAGMRRILLREVVGAWGVPLLVAYILWHFSSTFPSLGMLAGFSLLTLLGEGISARFNRYRRCWHDLLAGTYVVDANRSYAALLGNLRPATSPLISQYAPYAAHPVSPTVTMATAVLPRKRQKPDWWRWMRRNPGFVILFITLSSMAAVLGTLVGTQVYIQTQANQRQLRQQNSQQFLELVQKLSDNAPTTVEERRKAITALGTINDPQALQMLVDLLGQETDPLLLDTIQQTIASTGLRVIPHLRRSNQSIANALDYVRYSSKPEELTLHQQRLEATQRAIANLLSIYSGHLNGVDLSRTILGENLTDSALPFALFLDNVNLSGIQLRGANLNQGSLRGTQWRSVGEDRRWNTADDRIADLSDAQLKAANLTEANLSRIAMHGANLTHAILNRANLAGTNLMGANLSSTQIVGANLQDVVLENASLTGTDLAAADLSRANLRAARLGRASALGTQLQYANATASDWRGADLSGADLSHANLKDADLSDSRLSGVSFRNAQLQNTNLRNADLRKADLRGAQLVQTDMQGAILFKSPSPDQFIQAPPEAMLSAIIEGVDFSNAKNLDAKQLAYICTQGGRHPRCP</sequence>
<dbReference type="Pfam" id="PF00805">
    <property type="entry name" value="Pentapeptide"/>
    <property type="match status" value="4"/>
</dbReference>
<protein>
    <recommendedName>
        <fullName evidence="7">RDD domain-containing protein</fullName>
    </recommendedName>
</protein>
<feature type="transmembrane region" description="Helical" evidence="6">
    <location>
        <begin position="173"/>
        <end position="192"/>
    </location>
</feature>
<feature type="compositionally biased region" description="Basic and acidic residues" evidence="5">
    <location>
        <begin position="10"/>
        <end position="21"/>
    </location>
</feature>
<name>A0A1U7HW23_9CHRO</name>
<dbReference type="SUPFAM" id="SSF141571">
    <property type="entry name" value="Pentapeptide repeat-like"/>
    <property type="match status" value="2"/>
</dbReference>
<evidence type="ECO:0000256" key="6">
    <source>
        <dbReference type="SAM" id="Phobius"/>
    </source>
</evidence>
<gene>
    <name evidence="8" type="ORF">NIES1031_07365</name>
</gene>
<feature type="transmembrane region" description="Helical" evidence="6">
    <location>
        <begin position="147"/>
        <end position="167"/>
    </location>
</feature>
<dbReference type="PANTHER" id="PTHR14136">
    <property type="entry name" value="BTB_POZ DOMAIN-CONTAINING PROTEIN KCTD9"/>
    <property type="match status" value="1"/>
</dbReference>
<evidence type="ECO:0000259" key="7">
    <source>
        <dbReference type="Pfam" id="PF06271"/>
    </source>
</evidence>
<evidence type="ECO:0000256" key="5">
    <source>
        <dbReference type="SAM" id="MobiDB-lite"/>
    </source>
</evidence>
<evidence type="ECO:0000256" key="2">
    <source>
        <dbReference type="ARBA" id="ARBA00022692"/>
    </source>
</evidence>
<dbReference type="InterPro" id="IPR010432">
    <property type="entry name" value="RDD"/>
</dbReference>
<dbReference type="RefSeq" id="WP_073548812.1">
    <property type="nucleotide sequence ID" value="NZ_CAWMVK010000039.1"/>
</dbReference>
<dbReference type="GO" id="GO:0016020">
    <property type="term" value="C:membrane"/>
    <property type="evidence" value="ECO:0007669"/>
    <property type="project" value="UniProtKB-SubCell"/>
</dbReference>
<comment type="subcellular location">
    <subcellularLocation>
        <location evidence="1">Membrane</location>
        <topology evidence="1">Multi-pass membrane protein</topology>
    </subcellularLocation>
</comment>
<accession>A0A1U7HW23</accession>
<keyword evidence="3 6" id="KW-1133">Transmembrane helix</keyword>
<comment type="caution">
    <text evidence="8">The sequence shown here is derived from an EMBL/GenBank/DDBJ whole genome shotgun (WGS) entry which is preliminary data.</text>
</comment>
<feature type="transmembrane region" description="Helical" evidence="6">
    <location>
        <begin position="32"/>
        <end position="55"/>
    </location>
</feature>
<organism evidence="8 9">
    <name type="scientific">Chroogloeocystis siderophila 5.2 s.c.1</name>
    <dbReference type="NCBI Taxonomy" id="247279"/>
    <lineage>
        <taxon>Bacteria</taxon>
        <taxon>Bacillati</taxon>
        <taxon>Cyanobacteriota</taxon>
        <taxon>Cyanophyceae</taxon>
        <taxon>Oscillatoriophycideae</taxon>
        <taxon>Chroococcales</taxon>
        <taxon>Chroococcaceae</taxon>
        <taxon>Chroogloeocystis</taxon>
    </lineage>
</organism>
<dbReference type="InterPro" id="IPR001646">
    <property type="entry name" value="5peptide_repeat"/>
</dbReference>
<dbReference type="Pfam" id="PF06271">
    <property type="entry name" value="RDD"/>
    <property type="match status" value="1"/>
</dbReference>
<reference evidence="8 9" key="1">
    <citation type="submission" date="2016-11" db="EMBL/GenBank/DDBJ databases">
        <title>Draft Genome Sequences of Nine Cyanobacterial Strains from Diverse Habitats.</title>
        <authorList>
            <person name="Zhu T."/>
            <person name="Hou S."/>
            <person name="Lu X."/>
            <person name="Hess W.R."/>
        </authorList>
    </citation>
    <scope>NUCLEOTIDE SEQUENCE [LARGE SCALE GENOMIC DNA]</scope>
    <source>
        <strain evidence="8 9">5.2 s.c.1</strain>
    </source>
</reference>
<evidence type="ECO:0000256" key="4">
    <source>
        <dbReference type="ARBA" id="ARBA00023136"/>
    </source>
</evidence>
<evidence type="ECO:0000313" key="9">
    <source>
        <dbReference type="Proteomes" id="UP000185984"/>
    </source>
</evidence>
<feature type="region of interest" description="Disordered" evidence="5">
    <location>
        <begin position="1"/>
        <end position="21"/>
    </location>
</feature>
<feature type="transmembrane region" description="Helical" evidence="6">
    <location>
        <begin position="275"/>
        <end position="299"/>
    </location>
</feature>
<keyword evidence="4 6" id="KW-0472">Membrane</keyword>
<keyword evidence="2 6" id="KW-0812">Transmembrane</keyword>
<proteinExistence type="predicted"/>
<dbReference type="Gene3D" id="2.160.20.80">
    <property type="entry name" value="E3 ubiquitin-protein ligase SopA"/>
    <property type="match status" value="2"/>
</dbReference>
<dbReference type="STRING" id="247279.NIES1031_07365"/>
<dbReference type="InterPro" id="IPR051082">
    <property type="entry name" value="Pentapeptide-BTB/POZ_domain"/>
</dbReference>
<evidence type="ECO:0000313" key="8">
    <source>
        <dbReference type="EMBL" id="OKH27726.1"/>
    </source>
</evidence>